<dbReference type="AlphaFoldDB" id="A0A6J6J774"/>
<dbReference type="Gene3D" id="3.40.50.1820">
    <property type="entry name" value="alpha/beta hydrolase"/>
    <property type="match status" value="1"/>
</dbReference>
<dbReference type="PANTHER" id="PTHR13136">
    <property type="entry name" value="TESTIS DEVELOPMENT PROTEIN PRTD"/>
    <property type="match status" value="1"/>
</dbReference>
<name>A0A6J6J774_9ZZZZ</name>
<dbReference type="InterPro" id="IPR026555">
    <property type="entry name" value="NSL3/Tex30"/>
</dbReference>
<protein>
    <submittedName>
        <fullName evidence="2">Unannotated protein</fullName>
    </submittedName>
</protein>
<sequence>MSIVRGVVLFPGAGSSSTHSSLMAMEQALSPIPVARVDFPYRKAGKSFPDKAPVLVQCVKDEVRSFADSLGVATTEIVIGGRSMGGRMCSMAIADENDPLNVAALVLISYPLHPPKKPDKLRIEHLPQLTSRTLCISGTRDEFGTSDELTQAFSVVPGDVQWQWIEKARHELARKDELVADVAADWIRAL</sequence>
<dbReference type="InterPro" id="IPR029058">
    <property type="entry name" value="AB_hydrolase_fold"/>
</dbReference>
<accession>A0A6J6J774</accession>
<gene>
    <name evidence="2" type="ORF">UFOPK2086_00460</name>
</gene>
<dbReference type="Pfam" id="PF20408">
    <property type="entry name" value="Abhydrolase_11"/>
    <property type="match status" value="1"/>
</dbReference>
<reference evidence="2" key="1">
    <citation type="submission" date="2020-05" db="EMBL/GenBank/DDBJ databases">
        <authorList>
            <person name="Chiriac C."/>
            <person name="Salcher M."/>
            <person name="Ghai R."/>
            <person name="Kavagutti S V."/>
        </authorList>
    </citation>
    <scope>NUCLEOTIDE SEQUENCE</scope>
</reference>
<dbReference type="InterPro" id="IPR046879">
    <property type="entry name" value="KANL3/Tex30_Abhydrolase"/>
</dbReference>
<dbReference type="PANTHER" id="PTHR13136:SF11">
    <property type="entry name" value="TESTIS-EXPRESSED PROTEIN 30"/>
    <property type="match status" value="1"/>
</dbReference>
<feature type="domain" description="KANL3/Tex30 alpha/beta hydrolase-like" evidence="1">
    <location>
        <begin position="7"/>
        <end position="176"/>
    </location>
</feature>
<evidence type="ECO:0000313" key="2">
    <source>
        <dbReference type="EMBL" id="CAB4632977.1"/>
    </source>
</evidence>
<dbReference type="SUPFAM" id="SSF53474">
    <property type="entry name" value="alpha/beta-Hydrolases"/>
    <property type="match status" value="1"/>
</dbReference>
<organism evidence="2">
    <name type="scientific">freshwater metagenome</name>
    <dbReference type="NCBI Taxonomy" id="449393"/>
    <lineage>
        <taxon>unclassified sequences</taxon>
        <taxon>metagenomes</taxon>
        <taxon>ecological metagenomes</taxon>
    </lineage>
</organism>
<evidence type="ECO:0000259" key="1">
    <source>
        <dbReference type="Pfam" id="PF20408"/>
    </source>
</evidence>
<dbReference type="EMBL" id="CAEZVQ010000040">
    <property type="protein sequence ID" value="CAB4632977.1"/>
    <property type="molecule type" value="Genomic_DNA"/>
</dbReference>
<proteinExistence type="predicted"/>